<gene>
    <name evidence="5" type="primary">LOC115742261</name>
</gene>
<dbReference type="PANTHER" id="PTHR47926:SF354">
    <property type="entry name" value="REPEAT (PPR-LIKE) SUPERFAMILY PROTEIN, PUTATIVE-RELATED"/>
    <property type="match status" value="1"/>
</dbReference>
<organism evidence="4 5">
    <name type="scientific">Rhodamnia argentea</name>
    <dbReference type="NCBI Taxonomy" id="178133"/>
    <lineage>
        <taxon>Eukaryota</taxon>
        <taxon>Viridiplantae</taxon>
        <taxon>Streptophyta</taxon>
        <taxon>Embryophyta</taxon>
        <taxon>Tracheophyta</taxon>
        <taxon>Spermatophyta</taxon>
        <taxon>Magnoliopsida</taxon>
        <taxon>eudicotyledons</taxon>
        <taxon>Gunneridae</taxon>
        <taxon>Pentapetalae</taxon>
        <taxon>rosids</taxon>
        <taxon>malvids</taxon>
        <taxon>Myrtales</taxon>
        <taxon>Myrtaceae</taxon>
        <taxon>Myrtoideae</taxon>
        <taxon>Myrteae</taxon>
        <taxon>Australasian group</taxon>
        <taxon>Rhodamnia</taxon>
    </lineage>
</organism>
<dbReference type="Pfam" id="PF13041">
    <property type="entry name" value="PPR_2"/>
    <property type="match status" value="3"/>
</dbReference>
<evidence type="ECO:0000313" key="5">
    <source>
        <dbReference type="RefSeq" id="XP_048127657.1"/>
    </source>
</evidence>
<dbReference type="PANTHER" id="PTHR47926">
    <property type="entry name" value="PENTATRICOPEPTIDE REPEAT-CONTAINING PROTEIN"/>
    <property type="match status" value="1"/>
</dbReference>
<evidence type="ECO:0000256" key="3">
    <source>
        <dbReference type="SAM" id="MobiDB-lite"/>
    </source>
</evidence>
<feature type="repeat" description="PPR" evidence="2">
    <location>
        <begin position="620"/>
        <end position="654"/>
    </location>
</feature>
<name>A0ABM3GTH8_9MYRT</name>
<dbReference type="Gene3D" id="1.25.40.10">
    <property type="entry name" value="Tetratricopeptide repeat domain"/>
    <property type="match status" value="4"/>
</dbReference>
<dbReference type="InterPro" id="IPR002885">
    <property type="entry name" value="PPR_rpt"/>
</dbReference>
<accession>A0ABM3GTH8</accession>
<dbReference type="InterPro" id="IPR011990">
    <property type="entry name" value="TPR-like_helical_dom_sf"/>
</dbReference>
<dbReference type="Proteomes" id="UP000827889">
    <property type="component" value="Chromosome 10"/>
</dbReference>
<dbReference type="NCBIfam" id="TIGR00756">
    <property type="entry name" value="PPR"/>
    <property type="match status" value="4"/>
</dbReference>
<dbReference type="InterPro" id="IPR046960">
    <property type="entry name" value="PPR_At4g14850-like_plant"/>
</dbReference>
<evidence type="ECO:0000256" key="1">
    <source>
        <dbReference type="ARBA" id="ARBA00022737"/>
    </source>
</evidence>
<sequence>MVYSRARIWPINGEQIRQNLSSLYWFPSLTICPNIGDTMHVTSLSLPPLQFQVVQSKIRDQSQKRKSEHSSSYGVSRKPPKGTLPVKRGRNTIKLFSEEDVFPSSLPLHTRNPHVIYKDIQRFARQNKLKEALTILDYMDQQGIPINVTTFSSLIAACVRSKSLAEGKQIHAHIRINGLESNEFLRTKLVHMYTSCCSIEDAKMIFDTCCSKTVYPYNAMIRGAVVSGRRRYLDVISTFSEMREIGVECNEYTFSSMIKSFAGASALKQGLRTHALLIKNGLIDSSLLRTSLIDMYFKCGKVKLACQVFEEIDERDVVVWGAMIAGFAHNRLQMEAIEYTKIMISEGIAPNSVILTTILPVIGVLQARRLGWEVHAYVLKTRSYSKQLFIQSGLIDMYCKCGDMRSGRQVFYDSSERNAISWTALMSGYISNGRLEQALRSIVWMQQEGCRPDIVTIATVLPVCAQLKDLKHGKEIHAYATKNGFVDNVSVITSLIVMYSKCRILNYSYKLFEGMPQRNVISWTAMIDSCAESGFLYEALDVFRAMQLSKHRPDSVALARLLNVCTQLRSLNLGKEVHGQVLKKNFETIPFVSSEIMRMYGSCQSVLTAKSIFSSIPIKGSMTWTAIIEAYGINHMYRDAINLFDQMISEGFTPNEFTFRAVLDICNQAGFADDAYRIFNRMSVDNKMRASGELYSLVIGLLEREGCFEESQKLKWMSTSLSRYEAD</sequence>
<protein>
    <submittedName>
        <fullName evidence="5">Pentatricopeptide repeat-containing protein At1g71460, chloroplastic isoform X1</fullName>
    </submittedName>
</protein>
<evidence type="ECO:0000313" key="4">
    <source>
        <dbReference type="Proteomes" id="UP000827889"/>
    </source>
</evidence>
<dbReference type="GeneID" id="115742261"/>
<feature type="repeat" description="PPR" evidence="2">
    <location>
        <begin position="316"/>
        <end position="350"/>
    </location>
</feature>
<dbReference type="RefSeq" id="XP_048127657.1">
    <property type="nucleotide sequence ID" value="XM_048271700.1"/>
</dbReference>
<reference evidence="5" key="1">
    <citation type="submission" date="2025-08" db="UniProtKB">
        <authorList>
            <consortium name="RefSeq"/>
        </authorList>
    </citation>
    <scope>IDENTIFICATION</scope>
    <source>
        <tissue evidence="5">Leaf</tissue>
    </source>
</reference>
<feature type="repeat" description="PPR" evidence="2">
    <location>
        <begin position="519"/>
        <end position="553"/>
    </location>
</feature>
<dbReference type="Pfam" id="PF13812">
    <property type="entry name" value="PPR_3"/>
    <property type="match status" value="1"/>
</dbReference>
<evidence type="ECO:0000256" key="2">
    <source>
        <dbReference type="PROSITE-ProRule" id="PRU00708"/>
    </source>
</evidence>
<proteinExistence type="predicted"/>
<keyword evidence="1" id="KW-0677">Repeat</keyword>
<keyword evidence="4" id="KW-1185">Reference proteome</keyword>
<feature type="repeat" description="PPR" evidence="2">
    <location>
        <begin position="418"/>
        <end position="452"/>
    </location>
</feature>
<dbReference type="PROSITE" id="PS51375">
    <property type="entry name" value="PPR"/>
    <property type="match status" value="5"/>
</dbReference>
<dbReference type="Pfam" id="PF01535">
    <property type="entry name" value="PPR"/>
    <property type="match status" value="4"/>
</dbReference>
<feature type="compositionally biased region" description="Basic and acidic residues" evidence="3">
    <location>
        <begin position="58"/>
        <end position="69"/>
    </location>
</feature>
<feature type="repeat" description="PPR" evidence="2">
    <location>
        <begin position="147"/>
        <end position="181"/>
    </location>
</feature>
<feature type="region of interest" description="Disordered" evidence="3">
    <location>
        <begin position="58"/>
        <end position="87"/>
    </location>
</feature>